<dbReference type="PANTHER" id="PTHR33334:SF5">
    <property type="entry name" value="PROTEIN LNK2"/>
    <property type="match status" value="1"/>
</dbReference>
<comment type="caution">
    <text evidence="2">The sequence shown here is derived from an EMBL/GenBank/DDBJ whole genome shotgun (WGS) entry which is preliminary data.</text>
</comment>
<dbReference type="AlphaFoldDB" id="A0AAP0X2M5"/>
<reference evidence="2 3" key="1">
    <citation type="journal article" date="2024" name="Plant J.">
        <title>Genome sequences and population genomics reveal climatic adaptation and genomic divergence between two closely related sweetgum species.</title>
        <authorList>
            <person name="Xu W.Q."/>
            <person name="Ren C.Q."/>
            <person name="Zhang X.Y."/>
            <person name="Comes H.P."/>
            <person name="Liu X.H."/>
            <person name="Li Y.G."/>
            <person name="Kettle C.J."/>
            <person name="Jalonen R."/>
            <person name="Gaisberger H."/>
            <person name="Ma Y.Z."/>
            <person name="Qiu Y.X."/>
        </authorList>
    </citation>
    <scope>NUCLEOTIDE SEQUENCE [LARGE SCALE GENOMIC DNA]</scope>
    <source>
        <strain evidence="2">Hangzhou</strain>
    </source>
</reference>
<keyword evidence="3" id="KW-1185">Reference proteome</keyword>
<feature type="compositionally biased region" description="Polar residues" evidence="1">
    <location>
        <begin position="62"/>
        <end position="74"/>
    </location>
</feature>
<name>A0AAP0X2M5_LIQFO</name>
<dbReference type="PANTHER" id="PTHR33334">
    <property type="entry name" value="PROTEIN LNK1"/>
    <property type="match status" value="1"/>
</dbReference>
<protein>
    <submittedName>
        <fullName evidence="2">Uncharacterized protein</fullName>
    </submittedName>
</protein>
<evidence type="ECO:0000313" key="2">
    <source>
        <dbReference type="EMBL" id="KAK9283598.1"/>
    </source>
</evidence>
<evidence type="ECO:0000256" key="1">
    <source>
        <dbReference type="SAM" id="MobiDB-lite"/>
    </source>
</evidence>
<dbReference type="InterPro" id="IPR039928">
    <property type="entry name" value="LNK"/>
</dbReference>
<accession>A0AAP0X2M5</accession>
<dbReference type="GO" id="GO:0006355">
    <property type="term" value="P:regulation of DNA-templated transcription"/>
    <property type="evidence" value="ECO:0007669"/>
    <property type="project" value="InterPro"/>
</dbReference>
<organism evidence="2 3">
    <name type="scientific">Liquidambar formosana</name>
    <name type="common">Formosan gum</name>
    <dbReference type="NCBI Taxonomy" id="63359"/>
    <lineage>
        <taxon>Eukaryota</taxon>
        <taxon>Viridiplantae</taxon>
        <taxon>Streptophyta</taxon>
        <taxon>Embryophyta</taxon>
        <taxon>Tracheophyta</taxon>
        <taxon>Spermatophyta</taxon>
        <taxon>Magnoliopsida</taxon>
        <taxon>eudicotyledons</taxon>
        <taxon>Gunneridae</taxon>
        <taxon>Pentapetalae</taxon>
        <taxon>Saxifragales</taxon>
        <taxon>Altingiaceae</taxon>
        <taxon>Liquidambar</taxon>
    </lineage>
</organism>
<evidence type="ECO:0000313" key="3">
    <source>
        <dbReference type="Proteomes" id="UP001415857"/>
    </source>
</evidence>
<gene>
    <name evidence="2" type="ORF">L1049_011847</name>
</gene>
<dbReference type="GO" id="GO:0007623">
    <property type="term" value="P:circadian rhythm"/>
    <property type="evidence" value="ECO:0007669"/>
    <property type="project" value="InterPro"/>
</dbReference>
<dbReference type="EMBL" id="JBBPBK010000006">
    <property type="protein sequence ID" value="KAK9283598.1"/>
    <property type="molecule type" value="Genomic_DNA"/>
</dbReference>
<dbReference type="Proteomes" id="UP001415857">
    <property type="component" value="Unassembled WGS sequence"/>
</dbReference>
<sequence length="100" mass="11210">MFDWNDEELSNIIWGETTESDDHIVPYPKGSEERPLVTSGDHNKKEWKQEPATKTPGDKTGFNGSQLESISHFDTNEGLSASGFRIESWPDLSLSNAVQN</sequence>
<feature type="compositionally biased region" description="Basic and acidic residues" evidence="1">
    <location>
        <begin position="20"/>
        <end position="51"/>
    </location>
</feature>
<feature type="region of interest" description="Disordered" evidence="1">
    <location>
        <begin position="13"/>
        <end position="74"/>
    </location>
</feature>
<proteinExistence type="predicted"/>